<name>A0ACB8VTA1_9TELE</name>
<gene>
    <name evidence="1" type="ORF">L3Q82_015151</name>
</gene>
<reference evidence="1" key="1">
    <citation type="submission" date="2022-04" db="EMBL/GenBank/DDBJ databases">
        <title>Jade perch genome.</title>
        <authorList>
            <person name="Chao B."/>
        </authorList>
    </citation>
    <scope>NUCLEOTIDE SEQUENCE</scope>
    <source>
        <strain evidence="1">CB-2022</strain>
    </source>
</reference>
<proteinExistence type="predicted"/>
<comment type="caution">
    <text evidence="1">The sequence shown here is derived from an EMBL/GenBank/DDBJ whole genome shotgun (WGS) entry which is preliminary data.</text>
</comment>
<organism evidence="1 2">
    <name type="scientific">Scortum barcoo</name>
    <name type="common">barcoo grunter</name>
    <dbReference type="NCBI Taxonomy" id="214431"/>
    <lineage>
        <taxon>Eukaryota</taxon>
        <taxon>Metazoa</taxon>
        <taxon>Chordata</taxon>
        <taxon>Craniata</taxon>
        <taxon>Vertebrata</taxon>
        <taxon>Euteleostomi</taxon>
        <taxon>Actinopterygii</taxon>
        <taxon>Neopterygii</taxon>
        <taxon>Teleostei</taxon>
        <taxon>Neoteleostei</taxon>
        <taxon>Acanthomorphata</taxon>
        <taxon>Eupercaria</taxon>
        <taxon>Centrarchiformes</taxon>
        <taxon>Terapontoidei</taxon>
        <taxon>Terapontidae</taxon>
        <taxon>Scortum</taxon>
    </lineage>
</organism>
<evidence type="ECO:0000313" key="2">
    <source>
        <dbReference type="Proteomes" id="UP000831701"/>
    </source>
</evidence>
<dbReference type="EMBL" id="CM041548">
    <property type="protein sequence ID" value="KAI3358741.1"/>
    <property type="molecule type" value="Genomic_DNA"/>
</dbReference>
<accession>A0ACB8VTA1</accession>
<evidence type="ECO:0000313" key="1">
    <source>
        <dbReference type="EMBL" id="KAI3358741.1"/>
    </source>
</evidence>
<protein>
    <submittedName>
        <fullName evidence="1">Uncharacterized protein</fullName>
    </submittedName>
</protein>
<keyword evidence="2" id="KW-1185">Reference proteome</keyword>
<dbReference type="Proteomes" id="UP000831701">
    <property type="component" value="Chromosome 18"/>
</dbReference>
<sequence>MTLLLLLCKWSPVTLAVTSWQPCCRGVGGLMPVARPTLTACTSPKDSTYVGKLNGIKWHYFKGPSYSLRATAMMIRSLDFS</sequence>